<dbReference type="InterPro" id="IPR004108">
    <property type="entry name" value="Fe_hydrogenase_lsu_C"/>
</dbReference>
<gene>
    <name evidence="7" type="ORF">KHX13_06760</name>
</gene>
<dbReference type="Pfam" id="PF13187">
    <property type="entry name" value="Fer4_9"/>
    <property type="match status" value="1"/>
</dbReference>
<dbReference type="Pfam" id="PF04060">
    <property type="entry name" value="FeS"/>
    <property type="match status" value="1"/>
</dbReference>
<dbReference type="Gene3D" id="3.40.950.10">
    <property type="entry name" value="Fe-only Hydrogenase (Larger Subunit), Chain L, domain 3"/>
    <property type="match status" value="1"/>
</dbReference>
<comment type="caution">
    <text evidence="7">The sequence shown here is derived from an EMBL/GenBank/DDBJ whole genome shotgun (WGS) entry which is preliminary data.</text>
</comment>
<feature type="domain" description="4Fe-4S ferredoxin-type" evidence="5">
    <location>
        <begin position="7"/>
        <end position="35"/>
    </location>
</feature>
<keyword evidence="3" id="KW-0408">Iron</keyword>
<evidence type="ECO:0000313" key="7">
    <source>
        <dbReference type="EMBL" id="MBS5520010.1"/>
    </source>
</evidence>
<dbReference type="GO" id="GO:0051539">
    <property type="term" value="F:4 iron, 4 sulfur cluster binding"/>
    <property type="evidence" value="ECO:0007669"/>
    <property type="project" value="UniProtKB-KW"/>
</dbReference>
<dbReference type="InterPro" id="IPR017896">
    <property type="entry name" value="4Fe4S_Fe-S-bd"/>
</dbReference>
<feature type="domain" description="4Fe-4S" evidence="6">
    <location>
        <begin position="377"/>
        <end position="429"/>
    </location>
</feature>
<proteinExistence type="predicted"/>
<dbReference type="InterPro" id="IPR050340">
    <property type="entry name" value="Cytosolic_Fe-S_CAF"/>
</dbReference>
<dbReference type="Pfam" id="PF02906">
    <property type="entry name" value="Fe_hyd_lg_C"/>
    <property type="match status" value="1"/>
</dbReference>
<evidence type="ECO:0000256" key="2">
    <source>
        <dbReference type="ARBA" id="ARBA00022723"/>
    </source>
</evidence>
<dbReference type="GO" id="GO:0046872">
    <property type="term" value="F:metal ion binding"/>
    <property type="evidence" value="ECO:0007669"/>
    <property type="project" value="UniProtKB-KW"/>
</dbReference>
<dbReference type="AlphaFoldDB" id="A0A943I1K1"/>
<dbReference type="PROSITE" id="PS51656">
    <property type="entry name" value="4FE4S"/>
    <property type="match status" value="1"/>
</dbReference>
<reference evidence="7" key="1">
    <citation type="submission" date="2021-02" db="EMBL/GenBank/DDBJ databases">
        <title>Infant gut strain persistence is associated with maternal origin, phylogeny, and functional potential including surface adhesion and iron acquisition.</title>
        <authorList>
            <person name="Lou Y.C."/>
        </authorList>
    </citation>
    <scope>NUCLEOTIDE SEQUENCE</scope>
    <source>
        <strain evidence="7">L3_106_000M1_dasL3_106_000M1_concoct_15</strain>
    </source>
</reference>
<dbReference type="InterPro" id="IPR009016">
    <property type="entry name" value="Fe_hydrogenase"/>
</dbReference>
<evidence type="ECO:0000256" key="3">
    <source>
        <dbReference type="ARBA" id="ARBA00023004"/>
    </source>
</evidence>
<evidence type="ECO:0000259" key="5">
    <source>
        <dbReference type="PROSITE" id="PS51379"/>
    </source>
</evidence>
<dbReference type="Gene3D" id="3.30.70.20">
    <property type="match status" value="1"/>
</dbReference>
<sequence length="429" mass="47141">MDRSYLNSVRVEEDRCTGCLLCVKKCLVQAIRVRNGKAVIISDRCIDCGECIRCCPTRAIAALVEPLEELKSYKVNIALATPSFYAQFDGTISASILWQGLKEIGFDSVFDVPLAGDYISEEIEAYLASYKGPYPVISSACPAVLRLIQTKYPELICHVVPALAPAEAAAIYVRRETMKRLNLAPEDVGIWFLSPCPAKGTNIHQSVDVAHTAVTGSFTLASLYGPLSVVISEIRKEKNELPQALVGTSYELLWGTERGELISTGCRHGLSVSGPEDVDEVLKQITLGSLTDVEYVSCYICDGGCVGGPSVAVNKFVGTKNLERRAMLRHEREWEDRREAMQAARICENFPSSKDYIKSLQAKPAPPLDPDFGTAMEKMERLTGLAERLPGLDCGACGAPTCRIFAEDVIRGFAKEEDCIIRSRRSRKK</sequence>
<dbReference type="EMBL" id="JAGZCZ010000007">
    <property type="protein sequence ID" value="MBS5520010.1"/>
    <property type="molecule type" value="Genomic_DNA"/>
</dbReference>
<evidence type="ECO:0000259" key="6">
    <source>
        <dbReference type="PROSITE" id="PS51656"/>
    </source>
</evidence>
<dbReference type="SUPFAM" id="SSF54862">
    <property type="entry name" value="4Fe-4S ferredoxins"/>
    <property type="match status" value="1"/>
</dbReference>
<accession>A0A943I1K1</accession>
<name>A0A943I1K1_9FIRM</name>
<keyword evidence="2" id="KW-0479">Metal-binding</keyword>
<dbReference type="InterPro" id="IPR007202">
    <property type="entry name" value="4Fe-4S_dom"/>
</dbReference>
<dbReference type="Proteomes" id="UP000754226">
    <property type="component" value="Unassembled WGS sequence"/>
</dbReference>
<evidence type="ECO:0000313" key="8">
    <source>
        <dbReference type="Proteomes" id="UP000754226"/>
    </source>
</evidence>
<feature type="domain" description="4Fe-4S ferredoxin-type" evidence="5">
    <location>
        <begin position="36"/>
        <end position="66"/>
    </location>
</feature>
<organism evidence="7 8">
    <name type="scientific">Acidaminococcus intestini</name>
    <dbReference type="NCBI Taxonomy" id="187327"/>
    <lineage>
        <taxon>Bacteria</taxon>
        <taxon>Bacillati</taxon>
        <taxon>Bacillota</taxon>
        <taxon>Negativicutes</taxon>
        <taxon>Acidaminococcales</taxon>
        <taxon>Acidaminococcaceae</taxon>
        <taxon>Acidaminococcus</taxon>
    </lineage>
</organism>
<dbReference type="PANTHER" id="PTHR11615">
    <property type="entry name" value="NITRATE, FORMATE, IRON DEHYDROGENASE"/>
    <property type="match status" value="1"/>
</dbReference>
<evidence type="ECO:0000256" key="4">
    <source>
        <dbReference type="ARBA" id="ARBA00023014"/>
    </source>
</evidence>
<evidence type="ECO:0000256" key="1">
    <source>
        <dbReference type="ARBA" id="ARBA00022485"/>
    </source>
</evidence>
<keyword evidence="4" id="KW-0411">Iron-sulfur</keyword>
<keyword evidence="1" id="KW-0004">4Fe-4S</keyword>
<dbReference type="SUPFAM" id="SSF53920">
    <property type="entry name" value="Fe-only hydrogenase"/>
    <property type="match status" value="1"/>
</dbReference>
<dbReference type="PROSITE" id="PS51379">
    <property type="entry name" value="4FE4S_FER_2"/>
    <property type="match status" value="2"/>
</dbReference>
<protein>
    <submittedName>
        <fullName evidence="7">Ferredoxin</fullName>
    </submittedName>
</protein>
<dbReference type="Gene3D" id="1.10.15.40">
    <property type="entry name" value="Electron transport complex subunit B, putative Fe-S cluster"/>
    <property type="match status" value="1"/>
</dbReference>